<sequence>MVEYFTQDEHETGLSEKNVAMVDNNTDAAFDETLRHGLAKLAKSPSAKTIEHILNYSKSLTK</sequence>
<dbReference type="RefSeq" id="WP_133640342.1">
    <property type="nucleotide sequence ID" value="NZ_SNZV01000004.1"/>
</dbReference>
<organism evidence="1 2">
    <name type="scientific">Sphingobacterium paludis</name>
    <dbReference type="NCBI Taxonomy" id="1476465"/>
    <lineage>
        <taxon>Bacteria</taxon>
        <taxon>Pseudomonadati</taxon>
        <taxon>Bacteroidota</taxon>
        <taxon>Sphingobacteriia</taxon>
        <taxon>Sphingobacteriales</taxon>
        <taxon>Sphingobacteriaceae</taxon>
        <taxon>Sphingobacterium</taxon>
    </lineage>
</organism>
<reference evidence="1 2" key="1">
    <citation type="submission" date="2019-03" db="EMBL/GenBank/DDBJ databases">
        <title>Genomic Encyclopedia of Type Strains, Phase III (KMG-III): the genomes of soil and plant-associated and newly described type strains.</title>
        <authorList>
            <person name="Whitman W."/>
        </authorList>
    </citation>
    <scope>NUCLEOTIDE SEQUENCE [LARGE SCALE GENOMIC DNA]</scope>
    <source>
        <strain evidence="1 2">CGMCC 1.12801</strain>
    </source>
</reference>
<keyword evidence="2" id="KW-1185">Reference proteome</keyword>
<dbReference type="Proteomes" id="UP000294752">
    <property type="component" value="Unassembled WGS sequence"/>
</dbReference>
<evidence type="ECO:0000313" key="1">
    <source>
        <dbReference type="EMBL" id="TDS14075.1"/>
    </source>
</evidence>
<comment type="caution">
    <text evidence="1">The sequence shown here is derived from an EMBL/GenBank/DDBJ whole genome shotgun (WGS) entry which is preliminary data.</text>
</comment>
<dbReference type="AlphaFoldDB" id="A0A4R7D380"/>
<dbReference type="OrthoDB" id="713105at2"/>
<dbReference type="EMBL" id="SNZV01000004">
    <property type="protein sequence ID" value="TDS14075.1"/>
    <property type="molecule type" value="Genomic_DNA"/>
</dbReference>
<gene>
    <name evidence="1" type="ORF">B0I21_104404</name>
</gene>
<evidence type="ECO:0000313" key="2">
    <source>
        <dbReference type="Proteomes" id="UP000294752"/>
    </source>
</evidence>
<accession>A0A4R7D380</accession>
<name>A0A4R7D380_9SPHI</name>
<proteinExistence type="predicted"/>
<protein>
    <submittedName>
        <fullName evidence="1">Uncharacterized protein</fullName>
    </submittedName>
</protein>